<name>A0AC35UGE4_9BILA</name>
<sequence length="250" mass="29516">MDSFDEFERFYTDLKALEKKDSVLTSVQQIERLLKPGSTYLNLNPYEVLQIDSESTVEECKKRFKRLAILLHPDKNKDDSERAEQTFDIIKKAMMKIEDPAKLARIKDIYSEARAIVAINMSEKKRKLRKEGHSEDIPEDEAEGYSKALWVQVTKTFADRERKRRMMEERAQNEKIRKADEQTKAVEKRKLDEEFKKNFEESRDERSCSWRNFSKKKERRGQPINGNGYKLPKGKIEQRPVKGKVPPKKI</sequence>
<protein>
    <submittedName>
        <fullName evidence="2">J domain-containing protein</fullName>
    </submittedName>
</protein>
<dbReference type="WBParaSite" id="RSKR_0001115300.1">
    <property type="protein sequence ID" value="RSKR_0001115300.1"/>
    <property type="gene ID" value="RSKR_0001115300"/>
</dbReference>
<evidence type="ECO:0000313" key="2">
    <source>
        <dbReference type="WBParaSite" id="RSKR_0001115300.1"/>
    </source>
</evidence>
<dbReference type="Proteomes" id="UP000095286">
    <property type="component" value="Unplaced"/>
</dbReference>
<accession>A0AC35UGE4</accession>
<evidence type="ECO:0000313" key="1">
    <source>
        <dbReference type="Proteomes" id="UP000095286"/>
    </source>
</evidence>
<reference evidence="2" key="1">
    <citation type="submission" date="2016-11" db="UniProtKB">
        <authorList>
            <consortium name="WormBaseParasite"/>
        </authorList>
    </citation>
    <scope>IDENTIFICATION</scope>
    <source>
        <strain evidence="2">KR3021</strain>
    </source>
</reference>
<organism evidence="1 2">
    <name type="scientific">Rhabditophanes sp. KR3021</name>
    <dbReference type="NCBI Taxonomy" id="114890"/>
    <lineage>
        <taxon>Eukaryota</taxon>
        <taxon>Metazoa</taxon>
        <taxon>Ecdysozoa</taxon>
        <taxon>Nematoda</taxon>
        <taxon>Chromadorea</taxon>
        <taxon>Rhabditida</taxon>
        <taxon>Tylenchina</taxon>
        <taxon>Panagrolaimomorpha</taxon>
        <taxon>Strongyloidoidea</taxon>
        <taxon>Alloionematidae</taxon>
        <taxon>Rhabditophanes</taxon>
    </lineage>
</organism>
<proteinExistence type="predicted"/>